<comment type="caution">
    <text evidence="2">The sequence shown here is derived from an EMBL/GenBank/DDBJ whole genome shotgun (WGS) entry which is preliminary data.</text>
</comment>
<dbReference type="Proteomes" id="UP000240010">
    <property type="component" value="Unassembled WGS sequence"/>
</dbReference>
<keyword evidence="1" id="KW-0472">Membrane</keyword>
<dbReference type="EMBL" id="PTIZ01000002">
    <property type="protein sequence ID" value="PPK77290.1"/>
    <property type="molecule type" value="Genomic_DNA"/>
</dbReference>
<feature type="transmembrane region" description="Helical" evidence="1">
    <location>
        <begin position="6"/>
        <end position="25"/>
    </location>
</feature>
<protein>
    <recommendedName>
        <fullName evidence="4">Lipoprotein</fullName>
    </recommendedName>
</protein>
<evidence type="ECO:0000313" key="3">
    <source>
        <dbReference type="Proteomes" id="UP000240010"/>
    </source>
</evidence>
<dbReference type="PROSITE" id="PS51257">
    <property type="entry name" value="PROKAR_LIPOPROTEIN"/>
    <property type="match status" value="1"/>
</dbReference>
<keyword evidence="1" id="KW-0812">Transmembrane</keyword>
<dbReference type="RefSeq" id="WP_104427973.1">
    <property type="nucleotide sequence ID" value="NZ_PTIZ01000002.1"/>
</dbReference>
<reference evidence="2 3" key="1">
    <citation type="submission" date="2018-02" db="EMBL/GenBank/DDBJ databases">
        <title>Subsurface microbial communities from deep shales in Ohio and West Virginia, USA.</title>
        <authorList>
            <person name="Wrighton K."/>
        </authorList>
    </citation>
    <scope>NUCLEOTIDE SEQUENCE [LARGE SCALE GENOMIC DNA]</scope>
    <source>
        <strain evidence="2 3">OWC-DMM</strain>
    </source>
</reference>
<evidence type="ECO:0000256" key="1">
    <source>
        <dbReference type="SAM" id="Phobius"/>
    </source>
</evidence>
<name>A0A2S6HIK7_9GAMM</name>
<proteinExistence type="predicted"/>
<keyword evidence="1" id="KW-1133">Transmembrane helix</keyword>
<gene>
    <name evidence="2" type="ORF">B0F87_102402</name>
</gene>
<sequence length="129" mass="14434">MFKKIIFPILAALIMTGCGNFGYIIKTYDSTATRSEFDYQDETYRIFDRKDLSKVMITPSLGASALHGAARGATFGGVNIDDNQTLFTNVTTAYLAKDRSTQLCKVLEGKLLITPQWEFVYLCTDKPKI</sequence>
<evidence type="ECO:0000313" key="2">
    <source>
        <dbReference type="EMBL" id="PPK77290.1"/>
    </source>
</evidence>
<dbReference type="AlphaFoldDB" id="A0A2S6HIK7"/>
<accession>A0A2S6HIK7</accession>
<organism evidence="2 3">
    <name type="scientific">Methylobacter tundripaludum</name>
    <dbReference type="NCBI Taxonomy" id="173365"/>
    <lineage>
        <taxon>Bacteria</taxon>
        <taxon>Pseudomonadati</taxon>
        <taxon>Pseudomonadota</taxon>
        <taxon>Gammaproteobacteria</taxon>
        <taxon>Methylococcales</taxon>
        <taxon>Methylococcaceae</taxon>
        <taxon>Methylobacter</taxon>
    </lineage>
</organism>
<evidence type="ECO:0008006" key="4">
    <source>
        <dbReference type="Google" id="ProtNLM"/>
    </source>
</evidence>